<organism evidence="4 5">
    <name type="scientific">Phytomonospora endophytica</name>
    <dbReference type="NCBI Taxonomy" id="714109"/>
    <lineage>
        <taxon>Bacteria</taxon>
        <taxon>Bacillati</taxon>
        <taxon>Actinomycetota</taxon>
        <taxon>Actinomycetes</taxon>
        <taxon>Micromonosporales</taxon>
        <taxon>Micromonosporaceae</taxon>
        <taxon>Phytomonospora</taxon>
    </lineage>
</organism>
<dbReference type="AlphaFoldDB" id="A0A841FBD7"/>
<dbReference type="InterPro" id="IPR009057">
    <property type="entry name" value="Homeodomain-like_sf"/>
</dbReference>
<dbReference type="InterPro" id="IPR036271">
    <property type="entry name" value="Tet_transcr_reg_TetR-rel_C_sf"/>
</dbReference>
<dbReference type="InterPro" id="IPR001647">
    <property type="entry name" value="HTH_TetR"/>
</dbReference>
<dbReference type="Pfam" id="PF17926">
    <property type="entry name" value="TetR_C_21"/>
    <property type="match status" value="1"/>
</dbReference>
<evidence type="ECO:0000256" key="1">
    <source>
        <dbReference type="ARBA" id="ARBA00023125"/>
    </source>
</evidence>
<protein>
    <submittedName>
        <fullName evidence="4">AcrR family transcriptional regulator</fullName>
    </submittedName>
</protein>
<dbReference type="PANTHER" id="PTHR30328">
    <property type="entry name" value="TRANSCRIPTIONAL REPRESSOR"/>
    <property type="match status" value="1"/>
</dbReference>
<accession>A0A841FBD7</accession>
<dbReference type="EMBL" id="JACHGT010000001">
    <property type="protein sequence ID" value="MBB6032635.1"/>
    <property type="molecule type" value="Genomic_DNA"/>
</dbReference>
<sequence length="210" mass="23479">MPRRAPEPDARRRDAERTRRRLLDAAFDAFAEHGYAGARVQDIADRAGVNKQLITYYFGGKAGLYQALQEQWLRREEALTPDGDTLADLVATYVRHAAADPRGIRLMLWRGLTDAFPEDFDADPMIDADLADTRARQETGELPADVDARALRLVLYGMVVAPVAMPELVRRSYGVAPDSPGFVAEYTEQVRRLIRHLGARGETDTPEETP</sequence>
<evidence type="ECO:0000313" key="4">
    <source>
        <dbReference type="EMBL" id="MBB6032635.1"/>
    </source>
</evidence>
<comment type="caution">
    <text evidence="4">The sequence shown here is derived from an EMBL/GenBank/DDBJ whole genome shotgun (WGS) entry which is preliminary data.</text>
</comment>
<dbReference type="InterPro" id="IPR050109">
    <property type="entry name" value="HTH-type_TetR-like_transc_reg"/>
</dbReference>
<dbReference type="GO" id="GO:0003677">
    <property type="term" value="F:DNA binding"/>
    <property type="evidence" value="ECO:0007669"/>
    <property type="project" value="UniProtKB-UniRule"/>
</dbReference>
<dbReference type="Proteomes" id="UP000548476">
    <property type="component" value="Unassembled WGS sequence"/>
</dbReference>
<dbReference type="SUPFAM" id="SSF48498">
    <property type="entry name" value="Tetracyclin repressor-like, C-terminal domain"/>
    <property type="match status" value="1"/>
</dbReference>
<keyword evidence="1 2" id="KW-0238">DNA-binding</keyword>
<dbReference type="Pfam" id="PF00440">
    <property type="entry name" value="TetR_N"/>
    <property type="match status" value="1"/>
</dbReference>
<feature type="DNA-binding region" description="H-T-H motif" evidence="2">
    <location>
        <begin position="39"/>
        <end position="58"/>
    </location>
</feature>
<evidence type="ECO:0000259" key="3">
    <source>
        <dbReference type="PROSITE" id="PS50977"/>
    </source>
</evidence>
<dbReference type="Gene3D" id="1.10.357.10">
    <property type="entry name" value="Tetracycline Repressor, domain 2"/>
    <property type="match status" value="1"/>
</dbReference>
<name>A0A841FBD7_9ACTN</name>
<dbReference type="PRINTS" id="PR00455">
    <property type="entry name" value="HTHTETR"/>
</dbReference>
<dbReference type="PANTHER" id="PTHR30328:SF54">
    <property type="entry name" value="HTH-TYPE TRANSCRIPTIONAL REPRESSOR SCO4008"/>
    <property type="match status" value="1"/>
</dbReference>
<keyword evidence="5" id="KW-1185">Reference proteome</keyword>
<evidence type="ECO:0000256" key="2">
    <source>
        <dbReference type="PROSITE-ProRule" id="PRU00335"/>
    </source>
</evidence>
<proteinExistence type="predicted"/>
<dbReference type="SUPFAM" id="SSF46689">
    <property type="entry name" value="Homeodomain-like"/>
    <property type="match status" value="1"/>
</dbReference>
<dbReference type="PROSITE" id="PS50977">
    <property type="entry name" value="HTH_TETR_2"/>
    <property type="match status" value="1"/>
</dbReference>
<dbReference type="InterPro" id="IPR041467">
    <property type="entry name" value="Sco4008_C"/>
</dbReference>
<reference evidence="4 5" key="1">
    <citation type="submission" date="2020-08" db="EMBL/GenBank/DDBJ databases">
        <title>Genomic Encyclopedia of Type Strains, Phase IV (KMG-IV): sequencing the most valuable type-strain genomes for metagenomic binning, comparative biology and taxonomic classification.</title>
        <authorList>
            <person name="Goeker M."/>
        </authorList>
    </citation>
    <scope>NUCLEOTIDE SEQUENCE [LARGE SCALE GENOMIC DNA]</scope>
    <source>
        <strain evidence="4 5">YIM 65646</strain>
    </source>
</reference>
<evidence type="ECO:0000313" key="5">
    <source>
        <dbReference type="Proteomes" id="UP000548476"/>
    </source>
</evidence>
<feature type="domain" description="HTH tetR-type" evidence="3">
    <location>
        <begin position="16"/>
        <end position="76"/>
    </location>
</feature>
<dbReference type="GO" id="GO:0006355">
    <property type="term" value="P:regulation of DNA-templated transcription"/>
    <property type="evidence" value="ECO:0007669"/>
    <property type="project" value="UniProtKB-ARBA"/>
</dbReference>
<dbReference type="RefSeq" id="WP_184785526.1">
    <property type="nucleotide sequence ID" value="NZ_BONT01000036.1"/>
</dbReference>
<gene>
    <name evidence="4" type="ORF">HNR73_000477</name>
</gene>